<dbReference type="AlphaFoldDB" id="A0A0A0HST1"/>
<dbReference type="EMBL" id="KN275960">
    <property type="protein sequence ID" value="KGM92224.1"/>
    <property type="molecule type" value="Genomic_DNA"/>
</dbReference>
<evidence type="ECO:0000313" key="3">
    <source>
        <dbReference type="Proteomes" id="UP000001628"/>
    </source>
</evidence>
<gene>
    <name evidence="2" type="ORF">PADG_11762</name>
</gene>
<dbReference type="RefSeq" id="XP_010759990.1">
    <property type="nucleotide sequence ID" value="XM_010761688.1"/>
</dbReference>
<accession>A0A0A0HST1</accession>
<sequence>MDGENQQTLHSVTHNREKDFPSGFNDFRGPRPEEKANYQNRIPIGLGFPSRILLRETTNAGNVYFQKVYTTCGVNSSPPHSHPHFSANSNTVLAFHRTGTGKDISDTGVASWQWKPRLLHEKFSREEGCGRARSYPIVLCNGI</sequence>
<reference evidence="2 3" key="1">
    <citation type="journal article" date="2011" name="PLoS Genet.">
        <title>Comparative genomic analysis of human fungal pathogens causing paracoccidioidomycosis.</title>
        <authorList>
            <person name="Desjardins C.A."/>
            <person name="Champion M.D."/>
            <person name="Holder J.W."/>
            <person name="Muszewska A."/>
            <person name="Goldberg J."/>
            <person name="Bailao A.M."/>
            <person name="Brigido M.M."/>
            <person name="Ferreira M.E."/>
            <person name="Garcia A.M."/>
            <person name="Grynberg M."/>
            <person name="Gujja S."/>
            <person name="Heiman D.I."/>
            <person name="Henn M.R."/>
            <person name="Kodira C.D."/>
            <person name="Leon-Narvaez H."/>
            <person name="Longo L.V."/>
            <person name="Ma L.J."/>
            <person name="Malavazi I."/>
            <person name="Matsuo A.L."/>
            <person name="Morais F.V."/>
            <person name="Pereira M."/>
            <person name="Rodriguez-Brito S."/>
            <person name="Sakthikumar S."/>
            <person name="Salem-Izacc S.M."/>
            <person name="Sykes S.M."/>
            <person name="Teixeira M.M."/>
            <person name="Vallejo M.C."/>
            <person name="Walter M.E."/>
            <person name="Yandava C."/>
            <person name="Young S."/>
            <person name="Zeng Q."/>
            <person name="Zucker J."/>
            <person name="Felipe M.S."/>
            <person name="Goldman G.H."/>
            <person name="Haas B.J."/>
            <person name="McEwen J.G."/>
            <person name="Nino-Vega G."/>
            <person name="Puccia R."/>
            <person name="San-Blas G."/>
            <person name="Soares C.M."/>
            <person name="Birren B.W."/>
            <person name="Cuomo C.A."/>
        </authorList>
    </citation>
    <scope>NUCLEOTIDE SEQUENCE [LARGE SCALE GENOMIC DNA]</scope>
    <source>
        <strain evidence="2 3">Pb18</strain>
    </source>
</reference>
<evidence type="ECO:0000256" key="1">
    <source>
        <dbReference type="SAM" id="MobiDB-lite"/>
    </source>
</evidence>
<organism evidence="2 3">
    <name type="scientific">Paracoccidioides brasiliensis (strain Pb18)</name>
    <dbReference type="NCBI Taxonomy" id="502780"/>
    <lineage>
        <taxon>Eukaryota</taxon>
        <taxon>Fungi</taxon>
        <taxon>Dikarya</taxon>
        <taxon>Ascomycota</taxon>
        <taxon>Pezizomycotina</taxon>
        <taxon>Eurotiomycetes</taxon>
        <taxon>Eurotiomycetidae</taxon>
        <taxon>Onygenales</taxon>
        <taxon>Ajellomycetaceae</taxon>
        <taxon>Paracoccidioides</taxon>
    </lineage>
</organism>
<dbReference type="HOGENOM" id="CLU_1806788_0_0_1"/>
<proteinExistence type="predicted"/>
<name>A0A0A0HST1_PARBD</name>
<dbReference type="KEGG" id="pbn:PADG_11762"/>
<keyword evidence="3" id="KW-1185">Reference proteome</keyword>
<feature type="compositionally biased region" description="Polar residues" evidence="1">
    <location>
        <begin position="1"/>
        <end position="12"/>
    </location>
</feature>
<protein>
    <submittedName>
        <fullName evidence="2">Uncharacterized protein</fullName>
    </submittedName>
</protein>
<dbReference type="GeneID" id="22587659"/>
<dbReference type="Proteomes" id="UP000001628">
    <property type="component" value="Unassembled WGS sequence"/>
</dbReference>
<dbReference type="VEuPathDB" id="FungiDB:PADG_11762"/>
<evidence type="ECO:0000313" key="2">
    <source>
        <dbReference type="EMBL" id="KGM92224.1"/>
    </source>
</evidence>
<feature type="region of interest" description="Disordered" evidence="1">
    <location>
        <begin position="1"/>
        <end position="36"/>
    </location>
</feature>
<dbReference type="InParanoid" id="A0A0A0HST1"/>